<feature type="compositionally biased region" description="Basic and acidic residues" evidence="1">
    <location>
        <begin position="205"/>
        <end position="214"/>
    </location>
</feature>
<dbReference type="RefSeq" id="WP_194866234.1">
    <property type="nucleotide sequence ID" value="NZ_ARXX01000081.1"/>
</dbReference>
<protein>
    <submittedName>
        <fullName evidence="3">Uncharacterized protein</fullName>
    </submittedName>
</protein>
<organism evidence="3 4">
    <name type="scientific">Alloalcanivorax profundimaris</name>
    <dbReference type="NCBI Taxonomy" id="2735259"/>
    <lineage>
        <taxon>Bacteria</taxon>
        <taxon>Pseudomonadati</taxon>
        <taxon>Pseudomonadota</taxon>
        <taxon>Gammaproteobacteria</taxon>
        <taxon>Oceanospirillales</taxon>
        <taxon>Alcanivoracaceae</taxon>
        <taxon>Alloalcanivorax</taxon>
    </lineage>
</organism>
<evidence type="ECO:0000256" key="1">
    <source>
        <dbReference type="SAM" id="MobiDB-lite"/>
    </source>
</evidence>
<feature type="compositionally biased region" description="Basic and acidic residues" evidence="1">
    <location>
        <begin position="157"/>
        <end position="184"/>
    </location>
</feature>
<feature type="signal peptide" evidence="2">
    <location>
        <begin position="1"/>
        <end position="21"/>
    </location>
</feature>
<feature type="chain" id="PRO_5045755031" evidence="2">
    <location>
        <begin position="22"/>
        <end position="214"/>
    </location>
</feature>
<sequence>MHKTIAALVLALTVSPMAVWAADGPGRGMSKAQVRQQFGEPARVQAPVGNPPIGRWHYPDFTVYFENDIVLHSVSEDRAARGGEDDGAGEATTIRERREGKSLPADVENEEAQIEVESRIENRDADSDDDRDNKRDDDGETDESDVAPGTTGVRAAGGDEEREIDRDDAERREEQDQSSDRFRFDPASGRIVIDGETPPEDADKDEPLSRTDEE</sequence>
<dbReference type="Proteomes" id="UP000662703">
    <property type="component" value="Unassembled WGS sequence"/>
</dbReference>
<evidence type="ECO:0000313" key="3">
    <source>
        <dbReference type="EMBL" id="MBF5058211.1"/>
    </source>
</evidence>
<feature type="region of interest" description="Disordered" evidence="1">
    <location>
        <begin position="76"/>
        <end position="214"/>
    </location>
</feature>
<comment type="caution">
    <text evidence="3">The sequence shown here is derived from an EMBL/GenBank/DDBJ whole genome shotgun (WGS) entry which is preliminary data.</text>
</comment>
<proteinExistence type="predicted"/>
<feature type="compositionally biased region" description="Basic and acidic residues" evidence="1">
    <location>
        <begin position="116"/>
        <end position="137"/>
    </location>
</feature>
<gene>
    <name evidence="3" type="ORF">Y5W_03505</name>
</gene>
<evidence type="ECO:0000256" key="2">
    <source>
        <dbReference type="SAM" id="SignalP"/>
    </source>
</evidence>
<keyword evidence="4" id="KW-1185">Reference proteome</keyword>
<accession>A0ABS0AVQ0</accession>
<name>A0ABS0AVQ0_9GAMM</name>
<dbReference type="EMBL" id="ARXX01000081">
    <property type="protein sequence ID" value="MBF5058211.1"/>
    <property type="molecule type" value="Genomic_DNA"/>
</dbReference>
<reference evidence="3 4" key="1">
    <citation type="submission" date="2012-09" db="EMBL/GenBank/DDBJ databases">
        <title>Genome Sequence of alkane-degrading Bacterium Alcanivorax sp. 521-1.</title>
        <authorList>
            <person name="Lai Q."/>
            <person name="Shao Z."/>
        </authorList>
    </citation>
    <scope>NUCLEOTIDE SEQUENCE [LARGE SCALE GENOMIC DNA]</scope>
    <source>
        <strain evidence="3 4">521-1</strain>
    </source>
</reference>
<keyword evidence="2" id="KW-0732">Signal</keyword>
<evidence type="ECO:0000313" key="4">
    <source>
        <dbReference type="Proteomes" id="UP000662703"/>
    </source>
</evidence>